<evidence type="ECO:0000313" key="1">
    <source>
        <dbReference type="EMBL" id="KAF9813266.1"/>
    </source>
</evidence>
<protein>
    <recommendedName>
        <fullName evidence="3">Protoporphyrinogen oxidase</fullName>
    </recommendedName>
</protein>
<dbReference type="SUPFAM" id="SSF54373">
    <property type="entry name" value="FAD-linked reductases, C-terminal domain"/>
    <property type="match status" value="1"/>
</dbReference>
<gene>
    <name evidence="1" type="ORF">IEO21_05701</name>
</gene>
<organism evidence="1 2">
    <name type="scientific">Rhodonia placenta</name>
    <dbReference type="NCBI Taxonomy" id="104341"/>
    <lineage>
        <taxon>Eukaryota</taxon>
        <taxon>Fungi</taxon>
        <taxon>Dikarya</taxon>
        <taxon>Basidiomycota</taxon>
        <taxon>Agaricomycotina</taxon>
        <taxon>Agaricomycetes</taxon>
        <taxon>Polyporales</taxon>
        <taxon>Adustoporiaceae</taxon>
        <taxon>Rhodonia</taxon>
    </lineage>
</organism>
<evidence type="ECO:0000313" key="2">
    <source>
        <dbReference type="Proteomes" id="UP000639403"/>
    </source>
</evidence>
<comment type="caution">
    <text evidence="1">The sequence shown here is derived from an EMBL/GenBank/DDBJ whole genome shotgun (WGS) entry which is preliminary data.</text>
</comment>
<reference evidence="1" key="1">
    <citation type="submission" date="2020-11" db="EMBL/GenBank/DDBJ databases">
        <authorList>
            <person name="Koelle M."/>
            <person name="Horta M.A.C."/>
            <person name="Nowrousian M."/>
            <person name="Ohm R.A."/>
            <person name="Benz P."/>
            <person name="Pilgard A."/>
        </authorList>
    </citation>
    <scope>NUCLEOTIDE SEQUENCE</scope>
    <source>
        <strain evidence="1">FPRL280</strain>
    </source>
</reference>
<evidence type="ECO:0008006" key="3">
    <source>
        <dbReference type="Google" id="ProtNLM"/>
    </source>
</evidence>
<dbReference type="Gene3D" id="3.50.50.60">
    <property type="entry name" value="FAD/NAD(P)-binding domain"/>
    <property type="match status" value="2"/>
</dbReference>
<name>A0A8H7P1I9_9APHY</name>
<dbReference type="InterPro" id="IPR036188">
    <property type="entry name" value="FAD/NAD-bd_sf"/>
</dbReference>
<dbReference type="EMBL" id="JADOXO010000109">
    <property type="protein sequence ID" value="KAF9813266.1"/>
    <property type="molecule type" value="Genomic_DNA"/>
</dbReference>
<dbReference type="AlphaFoldDB" id="A0A8H7P1I9"/>
<dbReference type="Proteomes" id="UP000639403">
    <property type="component" value="Unassembled WGS sequence"/>
</dbReference>
<reference evidence="1" key="2">
    <citation type="journal article" name="Front. Microbiol.">
        <title>Degradative Capacity of Two Strains of Rhodonia placenta: From Phenotype to Genotype.</title>
        <authorList>
            <person name="Kolle M."/>
            <person name="Horta M.A.C."/>
            <person name="Nowrousian M."/>
            <person name="Ohm R.A."/>
            <person name="Benz J.P."/>
            <person name="Pilgard A."/>
        </authorList>
    </citation>
    <scope>NUCLEOTIDE SEQUENCE</scope>
    <source>
        <strain evidence="1">FPRL280</strain>
    </source>
</reference>
<proteinExistence type="predicted"/>
<sequence length="238" mass="24780">MMQGVSVYSFKDGMGAFVAALKAALERAENVQIVQDAKVSQVSSNDGRFMTLPSAARPPLPHLASNLSSSVAVVNLVFASPPGAPALHPPGFGFLIPRPAGGDYHAHGDNPMGILGTVFDSCAVGAQDAGAPITKMTVMLGGPYGMPDTDDPAFLDRLLRELARQLAGPPLPRPLLVRVHRHAACIPTPAVGHEARMAELRGAVGKYWGARAEVVGAEVGGVSVGACIEMGRSVGREW</sequence>
<accession>A0A8H7P1I9</accession>